<feature type="compositionally biased region" description="Basic and acidic residues" evidence="1">
    <location>
        <begin position="113"/>
        <end position="138"/>
    </location>
</feature>
<feature type="region of interest" description="Disordered" evidence="1">
    <location>
        <begin position="106"/>
        <end position="147"/>
    </location>
</feature>
<organism evidence="2 3">
    <name type="scientific">Phanerochaete carnosa (strain HHB-10118-sp)</name>
    <name type="common">White-rot fungus</name>
    <name type="synonym">Peniophora carnosa</name>
    <dbReference type="NCBI Taxonomy" id="650164"/>
    <lineage>
        <taxon>Eukaryota</taxon>
        <taxon>Fungi</taxon>
        <taxon>Dikarya</taxon>
        <taxon>Basidiomycota</taxon>
        <taxon>Agaricomycotina</taxon>
        <taxon>Agaricomycetes</taxon>
        <taxon>Polyporales</taxon>
        <taxon>Phanerochaetaceae</taxon>
        <taxon>Phanerochaete</taxon>
    </lineage>
</organism>
<reference evidence="2 3" key="1">
    <citation type="journal article" date="2012" name="BMC Genomics">
        <title>Comparative genomics of the white-rot fungi, Phanerochaete carnosa and P. chrysosporium, to elucidate the genetic basis of the distinct wood types they colonize.</title>
        <authorList>
            <person name="Suzuki H."/>
            <person name="MacDonald J."/>
            <person name="Syed K."/>
            <person name="Salamov A."/>
            <person name="Hori C."/>
            <person name="Aerts A."/>
            <person name="Henrissat B."/>
            <person name="Wiebenga A."/>
            <person name="vanKuyk P.A."/>
            <person name="Barry K."/>
            <person name="Lindquist E."/>
            <person name="LaButti K."/>
            <person name="Lapidus A."/>
            <person name="Lucas S."/>
            <person name="Coutinho P."/>
            <person name="Gong Y."/>
            <person name="Samejima M."/>
            <person name="Mahadevan R."/>
            <person name="Abou-Zaid M."/>
            <person name="de Vries R.P."/>
            <person name="Igarashi K."/>
            <person name="Yadav J.S."/>
            <person name="Grigoriev I.V."/>
            <person name="Master E.R."/>
        </authorList>
    </citation>
    <scope>NUCLEOTIDE SEQUENCE [LARGE SCALE GENOMIC DNA]</scope>
    <source>
        <strain evidence="2 3">HHB-10118-sp</strain>
    </source>
</reference>
<protein>
    <submittedName>
        <fullName evidence="2">Uncharacterized protein</fullName>
    </submittedName>
</protein>
<dbReference type="STRING" id="650164.K5W187"/>
<dbReference type="AlphaFoldDB" id="K5W187"/>
<dbReference type="EMBL" id="JH930475">
    <property type="protein sequence ID" value="EKM52664.1"/>
    <property type="molecule type" value="Genomic_DNA"/>
</dbReference>
<evidence type="ECO:0000313" key="3">
    <source>
        <dbReference type="Proteomes" id="UP000008370"/>
    </source>
</evidence>
<keyword evidence="3" id="KW-1185">Reference proteome</keyword>
<gene>
    <name evidence="2" type="ORF">PHACADRAFT_198709</name>
</gene>
<proteinExistence type="predicted"/>
<dbReference type="InParanoid" id="K5W187"/>
<dbReference type="RefSeq" id="XP_007399005.1">
    <property type="nucleotide sequence ID" value="XM_007398943.1"/>
</dbReference>
<accession>K5W187</accession>
<dbReference type="HOGENOM" id="CLU_1454900_0_0_1"/>
<evidence type="ECO:0000313" key="2">
    <source>
        <dbReference type="EMBL" id="EKM52664.1"/>
    </source>
</evidence>
<evidence type="ECO:0000256" key="1">
    <source>
        <dbReference type="SAM" id="MobiDB-lite"/>
    </source>
</evidence>
<dbReference type="Proteomes" id="UP000008370">
    <property type="component" value="Unassembled WGS sequence"/>
</dbReference>
<name>K5W187_PHACS</name>
<dbReference type="GeneID" id="18911353"/>
<sequence length="186" mass="20924">MTPSTILVLRISKPGALFAVGPRSPRGVLLVPDEIQASSLTIYALSRDHDLPDDGFFFGRVSMQTREPLRAIWFTTLATAGPGSFYMGDGWLGWYCTYFRRHATTMGPAPNVDQHDDRSRSLEDAKTNDVHEKERDDGAAYGNATIPDYPVKSGDDLLASRLQRAPTRMDLHVTRERTRYKTSRYI</sequence>
<dbReference type="KEGG" id="pco:PHACADRAFT_198709"/>